<dbReference type="Gene3D" id="1.20.1050.10">
    <property type="match status" value="1"/>
</dbReference>
<dbReference type="CDD" id="cd03205">
    <property type="entry name" value="GST_C_6"/>
    <property type="match status" value="1"/>
</dbReference>
<evidence type="ECO:0000259" key="1">
    <source>
        <dbReference type="PROSITE" id="PS50404"/>
    </source>
</evidence>
<dbReference type="InterPro" id="IPR036282">
    <property type="entry name" value="Glutathione-S-Trfase_C_sf"/>
</dbReference>
<dbReference type="Pfam" id="PF13409">
    <property type="entry name" value="GST_N_2"/>
    <property type="match status" value="1"/>
</dbReference>
<dbReference type="KEGG" id="rpm:RSPPHO_03040"/>
<proteinExistence type="predicted"/>
<dbReference type="PROSITE" id="PS50404">
    <property type="entry name" value="GST_NTER"/>
    <property type="match status" value="1"/>
</dbReference>
<dbReference type="InterPro" id="IPR004045">
    <property type="entry name" value="Glutathione_S-Trfase_N"/>
</dbReference>
<dbReference type="GO" id="GO:0016740">
    <property type="term" value="F:transferase activity"/>
    <property type="evidence" value="ECO:0007669"/>
    <property type="project" value="UniProtKB-KW"/>
</dbReference>
<dbReference type="GO" id="GO:0005737">
    <property type="term" value="C:cytoplasm"/>
    <property type="evidence" value="ECO:0007669"/>
    <property type="project" value="TreeGrafter"/>
</dbReference>
<dbReference type="AlphaFoldDB" id="H6SQE7"/>
<keyword evidence="2" id="KW-0808">Transferase</keyword>
<organism evidence="2 3">
    <name type="scientific">Pararhodospirillum photometricum DSM 122</name>
    <dbReference type="NCBI Taxonomy" id="1150469"/>
    <lineage>
        <taxon>Bacteria</taxon>
        <taxon>Pseudomonadati</taxon>
        <taxon>Pseudomonadota</taxon>
        <taxon>Alphaproteobacteria</taxon>
        <taxon>Rhodospirillales</taxon>
        <taxon>Rhodospirillaceae</taxon>
        <taxon>Pararhodospirillum</taxon>
    </lineage>
</organism>
<feature type="domain" description="GST N-terminal" evidence="1">
    <location>
        <begin position="16"/>
        <end position="97"/>
    </location>
</feature>
<reference evidence="2 3" key="1">
    <citation type="submission" date="2012-02" db="EMBL/GenBank/DDBJ databases">
        <title>Shotgun genome sequence of Phaeospirillum photometricum DSM 122.</title>
        <authorList>
            <person name="Duquesne K."/>
            <person name="Sturgis J."/>
        </authorList>
    </citation>
    <scope>NUCLEOTIDE SEQUENCE [LARGE SCALE GENOMIC DNA]</scope>
    <source>
        <strain evidence="3">DSM122</strain>
    </source>
</reference>
<keyword evidence="3" id="KW-1185">Reference proteome</keyword>
<dbReference type="STRING" id="1150469.RSPPHO_03040"/>
<dbReference type="Gene3D" id="3.40.30.10">
    <property type="entry name" value="Glutaredoxin"/>
    <property type="match status" value="1"/>
</dbReference>
<dbReference type="InterPro" id="IPR036249">
    <property type="entry name" value="Thioredoxin-like_sf"/>
</dbReference>
<gene>
    <name evidence="2" type="ORF">RSPPHO_03040</name>
</gene>
<name>H6SQE7_PARPM</name>
<sequence>MPLSVTARITSDMSEPRLRLRYSPTSPFVRKVMVFAHETGLIDRIELLPTDVWHPETDVRRDTPLGKVPALIMPDGLVVAESTLICDTLDHLHTGPRLFPEGEGRVAALRWLALGDGILTACVTRIIEGRYRAADAQQAWWLDRQITSIQATLDVLEAEADTLAAAPFSVGPLTIAVALSYLSFRYSGDAWPDTRPGLAAWHAEVQTRPSMRATEPPSA</sequence>
<dbReference type="SUPFAM" id="SSF47616">
    <property type="entry name" value="GST C-terminal domain-like"/>
    <property type="match status" value="1"/>
</dbReference>
<dbReference type="PATRIC" id="fig|1150469.3.peg.3429"/>
<dbReference type="EMBL" id="HE663493">
    <property type="protein sequence ID" value="CCG09666.1"/>
    <property type="molecule type" value="Genomic_DNA"/>
</dbReference>
<dbReference type="PANTHER" id="PTHR43968:SF6">
    <property type="entry name" value="GLUTATHIONE S-TRANSFERASE OMEGA"/>
    <property type="match status" value="1"/>
</dbReference>
<evidence type="ECO:0000313" key="2">
    <source>
        <dbReference type="EMBL" id="CCG09666.1"/>
    </source>
</evidence>
<accession>H6SQE7</accession>
<dbReference type="SUPFAM" id="SSF52833">
    <property type="entry name" value="Thioredoxin-like"/>
    <property type="match status" value="1"/>
</dbReference>
<protein>
    <submittedName>
        <fullName evidence="2">Glutathione S-transferase family protein</fullName>
    </submittedName>
</protein>
<dbReference type="CDD" id="cd03049">
    <property type="entry name" value="GST_N_3"/>
    <property type="match status" value="1"/>
</dbReference>
<dbReference type="InterPro" id="IPR050983">
    <property type="entry name" value="GST_Omega/HSP26"/>
</dbReference>
<dbReference type="Proteomes" id="UP000033220">
    <property type="component" value="Chromosome DSM 122"/>
</dbReference>
<evidence type="ECO:0000313" key="3">
    <source>
        <dbReference type="Proteomes" id="UP000033220"/>
    </source>
</evidence>
<dbReference type="Pfam" id="PF13410">
    <property type="entry name" value="GST_C_2"/>
    <property type="match status" value="1"/>
</dbReference>
<dbReference type="HOGENOM" id="CLU_011226_12_2_5"/>
<dbReference type="eggNOG" id="COG0625">
    <property type="taxonomic scope" value="Bacteria"/>
</dbReference>
<dbReference type="PANTHER" id="PTHR43968">
    <property type="match status" value="1"/>
</dbReference>